<keyword evidence="2" id="KW-0028">Amino-acid biosynthesis</keyword>
<comment type="caution">
    <text evidence="3">The sequence shown here is derived from an EMBL/GenBank/DDBJ whole genome shotgun (WGS) entry which is preliminary data.</text>
</comment>
<dbReference type="PANTHER" id="PTHR43090:SF2">
    <property type="entry name" value="1-(5-PHOSPHORIBOSYL)-5-[(5-PHOSPHORIBOSYLAMINO)METHYLIDENEAMINO] IMIDAZOLE-4-CARBOXAMIDE ISOMERASE"/>
    <property type="match status" value="1"/>
</dbReference>
<dbReference type="PANTHER" id="PTHR43090">
    <property type="entry name" value="1-(5-PHOSPHORIBOSYL)-5-[(5-PHOSPHORIBOSYLAMINO)METHYLIDENEAMINO] IMIDAZOLE-4-CARBOXAMIDE ISOMERASE"/>
    <property type="match status" value="1"/>
</dbReference>
<dbReference type="Proteomes" id="UP000190744">
    <property type="component" value="Unassembled WGS sequence"/>
</dbReference>
<dbReference type="EMBL" id="LJBN01000223">
    <property type="protein sequence ID" value="OOQ82295.1"/>
    <property type="molecule type" value="Genomic_DNA"/>
</dbReference>
<dbReference type="CDD" id="cd04723">
    <property type="entry name" value="HisA_HisF"/>
    <property type="match status" value="1"/>
</dbReference>
<dbReference type="Gene3D" id="3.20.20.70">
    <property type="entry name" value="Aldolase class I"/>
    <property type="match status" value="2"/>
</dbReference>
<dbReference type="SUPFAM" id="SSF51366">
    <property type="entry name" value="Ribulose-phoshate binding barrel"/>
    <property type="match status" value="1"/>
</dbReference>
<dbReference type="Pfam" id="PF00977">
    <property type="entry name" value="His_biosynth"/>
    <property type="match status" value="2"/>
</dbReference>
<keyword evidence="3" id="KW-0413">Isomerase</keyword>
<protein>
    <submittedName>
        <fullName evidence="3">1-(5-phosphoribosyl)-5-((5-phosphoribosylamino)methylideneamino) imidazole-4-carboxamide isomerase</fullName>
    </submittedName>
</protein>
<dbReference type="InterPro" id="IPR013785">
    <property type="entry name" value="Aldolase_TIM"/>
</dbReference>
<dbReference type="GO" id="GO:0005737">
    <property type="term" value="C:cytoplasm"/>
    <property type="evidence" value="ECO:0007669"/>
    <property type="project" value="TreeGrafter"/>
</dbReference>
<comment type="similarity">
    <text evidence="1 2">Belongs to the HisA/HisF family.</text>
</comment>
<dbReference type="GO" id="GO:0000105">
    <property type="term" value="P:L-histidine biosynthetic process"/>
    <property type="evidence" value="ECO:0007669"/>
    <property type="project" value="UniProtKB-KW"/>
</dbReference>
<dbReference type="AlphaFoldDB" id="A0A1S9RA79"/>
<keyword evidence="2" id="KW-0368">Histidine biosynthesis</keyword>
<dbReference type="InterPro" id="IPR006062">
    <property type="entry name" value="His_biosynth"/>
</dbReference>
<dbReference type="InterPro" id="IPR011060">
    <property type="entry name" value="RibuloseP-bd_barrel"/>
</dbReference>
<sequence>MTQFRPCIDLHSGQVKQIVGGTLSNVAEDLKTNYVSKLPASHYAELYQKHNLRGGHVVKLGPGNEEAALEAVRAWPNGLQVAGGITDKNAQYWIDQGAEKVKSIALLEPYCSEFLIHAADVEGLQQGVDEELVSKLAEWCTIPITYAGGARSLQDLEKVHISSKGKVDLTIGSALDIFGGSGVTFDECVEWNKTH</sequence>
<dbReference type="GO" id="GO:0000162">
    <property type="term" value="P:L-tryptophan biosynthetic process"/>
    <property type="evidence" value="ECO:0007669"/>
    <property type="project" value="TreeGrafter"/>
</dbReference>
<name>A0A1S9RA79_PENBI</name>
<reference evidence="4" key="1">
    <citation type="submission" date="2015-09" db="EMBL/GenBank/DDBJ databases">
        <authorList>
            <person name="Fill T.P."/>
            <person name="Baretta J.F."/>
            <person name="de Almeida L.G."/>
            <person name="Rocha M."/>
            <person name="de Souza D.H."/>
            <person name="Malavazi I."/>
            <person name="Cerdeira L.T."/>
            <person name="Hong H."/>
            <person name="Samborskyy M."/>
            <person name="de Vasconcelos A.T."/>
            <person name="Leadlay P."/>
            <person name="Rodrigues-Filho E."/>
        </authorList>
    </citation>
    <scope>NUCLEOTIDE SEQUENCE [LARGE SCALE GENOMIC DNA]</scope>
    <source>
        <strain evidence="4">LaBioMMi 136</strain>
    </source>
</reference>
<evidence type="ECO:0000313" key="4">
    <source>
        <dbReference type="Proteomes" id="UP000190744"/>
    </source>
</evidence>
<organism evidence="3 4">
    <name type="scientific">Penicillium brasilianum</name>
    <dbReference type="NCBI Taxonomy" id="104259"/>
    <lineage>
        <taxon>Eukaryota</taxon>
        <taxon>Fungi</taxon>
        <taxon>Dikarya</taxon>
        <taxon>Ascomycota</taxon>
        <taxon>Pezizomycotina</taxon>
        <taxon>Eurotiomycetes</taxon>
        <taxon>Eurotiomycetidae</taxon>
        <taxon>Eurotiales</taxon>
        <taxon>Aspergillaceae</taxon>
        <taxon>Penicillium</taxon>
    </lineage>
</organism>
<evidence type="ECO:0000256" key="1">
    <source>
        <dbReference type="ARBA" id="ARBA00009667"/>
    </source>
</evidence>
<gene>
    <name evidence="3" type="ORF">PEBR_39556</name>
</gene>
<proteinExistence type="inferred from homology"/>
<evidence type="ECO:0000256" key="2">
    <source>
        <dbReference type="RuleBase" id="RU003657"/>
    </source>
</evidence>
<accession>A0A1S9RA79</accession>
<dbReference type="GO" id="GO:0003949">
    <property type="term" value="F:1-(5-phosphoribosyl)-5-[(5-phosphoribosylamino)methylideneamino]imidazole-4-carboxamide isomerase activity"/>
    <property type="evidence" value="ECO:0007669"/>
    <property type="project" value="InterPro"/>
</dbReference>
<dbReference type="InterPro" id="IPR044524">
    <property type="entry name" value="Isoase_HisA-like"/>
</dbReference>
<evidence type="ECO:0000313" key="3">
    <source>
        <dbReference type="EMBL" id="OOQ82295.1"/>
    </source>
</evidence>